<protein>
    <submittedName>
        <fullName evidence="2">MarR family transcriptional regulator</fullName>
    </submittedName>
</protein>
<proteinExistence type="predicted"/>
<evidence type="ECO:0000313" key="2">
    <source>
        <dbReference type="EMBL" id="MEJ8642645.1"/>
    </source>
</evidence>
<evidence type="ECO:0000313" key="3">
    <source>
        <dbReference type="Proteomes" id="UP001382904"/>
    </source>
</evidence>
<dbReference type="EMBL" id="JBBKAM010000002">
    <property type="protein sequence ID" value="MEJ8642645.1"/>
    <property type="molecule type" value="Genomic_DNA"/>
</dbReference>
<dbReference type="Gene3D" id="1.10.10.10">
    <property type="entry name" value="Winged helix-like DNA-binding domain superfamily/Winged helix DNA-binding domain"/>
    <property type="match status" value="1"/>
</dbReference>
<dbReference type="PANTHER" id="PTHR33164">
    <property type="entry name" value="TRANSCRIPTIONAL REGULATOR, MARR FAMILY"/>
    <property type="match status" value="1"/>
</dbReference>
<sequence length="223" mass="23097">MTSMAPEERIGSHLKRAEQALLAAKNAACKPAAVTVPQYAALLWLAEKPGISAAALARLCGVTPPTMNTVLKNLQERGLIERTPHEWHRNVLETRLTDEGRAAMELADSGAVRVERALAAAFTGRNGSCSSGCSGAVRRCSTPSASPALAPRRPAAGPAPAPCAAPAPAPCVPLGFPSCFCRHLELCGDSRIRTRGCPAVLPSGAVKTVRSEVRAPVPAAPAA</sequence>
<reference evidence="2 3" key="1">
    <citation type="submission" date="2024-03" db="EMBL/GenBank/DDBJ databases">
        <title>Novel Streptomyces species of biotechnological and ecological value are a feature of Machair soil.</title>
        <authorList>
            <person name="Prole J.R."/>
            <person name="Goodfellow M."/>
            <person name="Allenby N."/>
            <person name="Ward A.C."/>
        </authorList>
    </citation>
    <scope>NUCLEOTIDE SEQUENCE [LARGE SCALE GENOMIC DNA]</scope>
    <source>
        <strain evidence="2 3">MS1.HAVA.3</strain>
    </source>
</reference>
<dbReference type="InterPro" id="IPR036388">
    <property type="entry name" value="WH-like_DNA-bd_sf"/>
</dbReference>
<dbReference type="SUPFAM" id="SSF46785">
    <property type="entry name" value="Winged helix' DNA-binding domain"/>
    <property type="match status" value="1"/>
</dbReference>
<comment type="caution">
    <text evidence="2">The sequence shown here is derived from an EMBL/GenBank/DDBJ whole genome shotgun (WGS) entry which is preliminary data.</text>
</comment>
<keyword evidence="3" id="KW-1185">Reference proteome</keyword>
<dbReference type="PANTHER" id="PTHR33164:SF43">
    <property type="entry name" value="HTH-TYPE TRANSCRIPTIONAL REPRESSOR YETL"/>
    <property type="match status" value="1"/>
</dbReference>
<dbReference type="InterPro" id="IPR036390">
    <property type="entry name" value="WH_DNA-bd_sf"/>
</dbReference>
<organism evidence="2 3">
    <name type="scientific">Streptomyces caledonius</name>
    <dbReference type="NCBI Taxonomy" id="3134107"/>
    <lineage>
        <taxon>Bacteria</taxon>
        <taxon>Bacillati</taxon>
        <taxon>Actinomycetota</taxon>
        <taxon>Actinomycetes</taxon>
        <taxon>Kitasatosporales</taxon>
        <taxon>Streptomycetaceae</taxon>
        <taxon>Streptomyces</taxon>
    </lineage>
</organism>
<name>A0ABU8U440_9ACTN</name>
<dbReference type="PROSITE" id="PS50995">
    <property type="entry name" value="HTH_MARR_2"/>
    <property type="match status" value="1"/>
</dbReference>
<dbReference type="InterPro" id="IPR039422">
    <property type="entry name" value="MarR/SlyA-like"/>
</dbReference>
<dbReference type="InterPro" id="IPR000835">
    <property type="entry name" value="HTH_MarR-typ"/>
</dbReference>
<gene>
    <name evidence="2" type="ORF">WKI68_17060</name>
</gene>
<dbReference type="Proteomes" id="UP001382904">
    <property type="component" value="Unassembled WGS sequence"/>
</dbReference>
<evidence type="ECO:0000259" key="1">
    <source>
        <dbReference type="PROSITE" id="PS50995"/>
    </source>
</evidence>
<feature type="domain" description="HTH marR-type" evidence="1">
    <location>
        <begin position="7"/>
        <end position="142"/>
    </location>
</feature>
<accession>A0ABU8U440</accession>
<dbReference type="Pfam" id="PF12802">
    <property type="entry name" value="MarR_2"/>
    <property type="match status" value="1"/>
</dbReference>
<dbReference type="SMART" id="SM00347">
    <property type="entry name" value="HTH_MARR"/>
    <property type="match status" value="1"/>
</dbReference>